<keyword evidence="1" id="KW-0812">Transmembrane</keyword>
<dbReference type="InterPro" id="IPR040632">
    <property type="entry name" value="Sulfotransfer_4"/>
</dbReference>
<sequence length="268" mass="30686">MASNSPSMKHFGSVERTVPMKVLVLGYFRTGTASMRDALEMLGYKHTHHMEDVLRNPLEAEMWTRAIDAKFSGKGKPYGRPEWDRLLGHCQAVTCVPAILFSEDLIAAYPEAKVILTTRDPSAWWKSYDAALQGMWRSKRARIAARLDPSHFGKAFTFAKGSVSLFLGPTVPVAEEEESKERFAEHYDRVRRLVPRDRLLEYEVGEGWETLCAFLGQTVPNAEFPRINDTKGWRGMINLWAGMIFLRSALKITLPVLLLVYYFLWLRR</sequence>
<dbReference type="Proteomes" id="UP001215598">
    <property type="component" value="Unassembled WGS sequence"/>
</dbReference>
<dbReference type="SUPFAM" id="SSF52540">
    <property type="entry name" value="P-loop containing nucleoside triphosphate hydrolases"/>
    <property type="match status" value="1"/>
</dbReference>
<dbReference type="InterPro" id="IPR027417">
    <property type="entry name" value="P-loop_NTPase"/>
</dbReference>
<keyword evidence="1" id="KW-0472">Membrane</keyword>
<dbReference type="GO" id="GO:0016787">
    <property type="term" value="F:hydrolase activity"/>
    <property type="evidence" value="ECO:0007669"/>
    <property type="project" value="UniProtKB-KW"/>
</dbReference>
<keyword evidence="3" id="KW-1185">Reference proteome</keyword>
<comment type="caution">
    <text evidence="2">The sequence shown here is derived from an EMBL/GenBank/DDBJ whole genome shotgun (WGS) entry which is preliminary data.</text>
</comment>
<dbReference type="EMBL" id="JARKIB010000411">
    <property type="protein sequence ID" value="KAJ7710225.1"/>
    <property type="molecule type" value="Genomic_DNA"/>
</dbReference>
<evidence type="ECO:0000313" key="3">
    <source>
        <dbReference type="Proteomes" id="UP001215598"/>
    </source>
</evidence>
<gene>
    <name evidence="2" type="ORF">B0H16DRAFT_1821001</name>
</gene>
<protein>
    <submittedName>
        <fullName evidence="2">P-loop containing nucleoside triphosphate hydrolase protein</fullName>
    </submittedName>
</protein>
<dbReference type="PANTHER" id="PTHR36978:SF4">
    <property type="entry name" value="P-LOOP CONTAINING NUCLEOSIDE TRIPHOSPHATE HYDROLASE PROTEIN"/>
    <property type="match status" value="1"/>
</dbReference>
<proteinExistence type="predicted"/>
<reference evidence="2" key="1">
    <citation type="submission" date="2023-03" db="EMBL/GenBank/DDBJ databases">
        <title>Massive genome expansion in bonnet fungi (Mycena s.s.) driven by repeated elements and novel gene families across ecological guilds.</title>
        <authorList>
            <consortium name="Lawrence Berkeley National Laboratory"/>
            <person name="Harder C.B."/>
            <person name="Miyauchi S."/>
            <person name="Viragh M."/>
            <person name="Kuo A."/>
            <person name="Thoen E."/>
            <person name="Andreopoulos B."/>
            <person name="Lu D."/>
            <person name="Skrede I."/>
            <person name="Drula E."/>
            <person name="Henrissat B."/>
            <person name="Morin E."/>
            <person name="Kohler A."/>
            <person name="Barry K."/>
            <person name="LaButti K."/>
            <person name="Morin E."/>
            <person name="Salamov A."/>
            <person name="Lipzen A."/>
            <person name="Mereny Z."/>
            <person name="Hegedus B."/>
            <person name="Baldrian P."/>
            <person name="Stursova M."/>
            <person name="Weitz H."/>
            <person name="Taylor A."/>
            <person name="Grigoriev I.V."/>
            <person name="Nagy L.G."/>
            <person name="Martin F."/>
            <person name="Kauserud H."/>
        </authorList>
    </citation>
    <scope>NUCLEOTIDE SEQUENCE</scope>
    <source>
        <strain evidence="2">CBHHK182m</strain>
    </source>
</reference>
<accession>A0AAD7H286</accession>
<keyword evidence="1" id="KW-1133">Transmembrane helix</keyword>
<dbReference type="PANTHER" id="PTHR36978">
    <property type="entry name" value="P-LOOP CONTAINING NUCLEOTIDE TRIPHOSPHATE HYDROLASE"/>
    <property type="match status" value="1"/>
</dbReference>
<evidence type="ECO:0000313" key="2">
    <source>
        <dbReference type="EMBL" id="KAJ7710225.1"/>
    </source>
</evidence>
<name>A0AAD7H286_9AGAR</name>
<dbReference type="Pfam" id="PF17784">
    <property type="entry name" value="Sulfotransfer_4"/>
    <property type="match status" value="1"/>
</dbReference>
<organism evidence="2 3">
    <name type="scientific">Mycena metata</name>
    <dbReference type="NCBI Taxonomy" id="1033252"/>
    <lineage>
        <taxon>Eukaryota</taxon>
        <taxon>Fungi</taxon>
        <taxon>Dikarya</taxon>
        <taxon>Basidiomycota</taxon>
        <taxon>Agaricomycotina</taxon>
        <taxon>Agaricomycetes</taxon>
        <taxon>Agaricomycetidae</taxon>
        <taxon>Agaricales</taxon>
        <taxon>Marasmiineae</taxon>
        <taxon>Mycenaceae</taxon>
        <taxon>Mycena</taxon>
    </lineage>
</organism>
<dbReference type="AlphaFoldDB" id="A0AAD7H286"/>
<dbReference type="Gene3D" id="3.40.50.300">
    <property type="entry name" value="P-loop containing nucleotide triphosphate hydrolases"/>
    <property type="match status" value="1"/>
</dbReference>
<evidence type="ECO:0000256" key="1">
    <source>
        <dbReference type="SAM" id="Phobius"/>
    </source>
</evidence>
<feature type="transmembrane region" description="Helical" evidence="1">
    <location>
        <begin position="244"/>
        <end position="264"/>
    </location>
</feature>
<keyword evidence="2" id="KW-0378">Hydrolase</keyword>